<dbReference type="Gene3D" id="3.30.730.10">
    <property type="entry name" value="AP2/ERF domain"/>
    <property type="match status" value="1"/>
</dbReference>
<dbReference type="FunFam" id="3.30.730.10:FF:000001">
    <property type="entry name" value="Ethylene-responsive transcription factor 2"/>
    <property type="match status" value="1"/>
</dbReference>
<dbReference type="OrthoDB" id="631165at2759"/>
<proteinExistence type="predicted"/>
<comment type="caution">
    <text evidence="7">The sequence shown here is derived from an EMBL/GenBank/DDBJ whole genome shotgun (WGS) entry which is preliminary data.</text>
</comment>
<dbReference type="PANTHER" id="PTHR31190:SF269">
    <property type="entry name" value="EREBP TRANSCRIPTION FACTOR"/>
    <property type="match status" value="1"/>
</dbReference>
<evidence type="ECO:0000313" key="7">
    <source>
        <dbReference type="EMBL" id="KAF8690413.1"/>
    </source>
</evidence>
<dbReference type="InterPro" id="IPR001471">
    <property type="entry name" value="AP2/ERF_dom"/>
</dbReference>
<dbReference type="InterPro" id="IPR036955">
    <property type="entry name" value="AP2/ERF_dom_sf"/>
</dbReference>
<protein>
    <recommendedName>
        <fullName evidence="6">AP2/ERF domain-containing protein</fullName>
    </recommendedName>
</protein>
<keyword evidence="4" id="KW-0804">Transcription</keyword>
<evidence type="ECO:0000313" key="8">
    <source>
        <dbReference type="Proteomes" id="UP000636709"/>
    </source>
</evidence>
<dbReference type="PROSITE" id="PS51032">
    <property type="entry name" value="AP2_ERF"/>
    <property type="match status" value="1"/>
</dbReference>
<dbReference type="GO" id="GO:0003700">
    <property type="term" value="F:DNA-binding transcription factor activity"/>
    <property type="evidence" value="ECO:0007669"/>
    <property type="project" value="InterPro"/>
</dbReference>
<dbReference type="EMBL" id="JACEFO010001972">
    <property type="protein sequence ID" value="KAF8690413.1"/>
    <property type="molecule type" value="Genomic_DNA"/>
</dbReference>
<keyword evidence="8" id="KW-1185">Reference proteome</keyword>
<dbReference type="GO" id="GO:0003677">
    <property type="term" value="F:DNA binding"/>
    <property type="evidence" value="ECO:0007669"/>
    <property type="project" value="UniProtKB-KW"/>
</dbReference>
<dbReference type="GO" id="GO:0005634">
    <property type="term" value="C:nucleus"/>
    <property type="evidence" value="ECO:0007669"/>
    <property type="project" value="UniProtKB-SubCell"/>
</dbReference>
<dbReference type="InterPro" id="IPR044808">
    <property type="entry name" value="ERF_plant"/>
</dbReference>
<reference evidence="7" key="1">
    <citation type="submission" date="2020-07" db="EMBL/GenBank/DDBJ databases">
        <title>Genome sequence and genetic diversity analysis of an under-domesticated orphan crop, white fonio (Digitaria exilis).</title>
        <authorList>
            <person name="Bennetzen J.L."/>
            <person name="Chen S."/>
            <person name="Ma X."/>
            <person name="Wang X."/>
            <person name="Yssel A.E.J."/>
            <person name="Chaluvadi S.R."/>
            <person name="Johnson M."/>
            <person name="Gangashetty P."/>
            <person name="Hamidou F."/>
            <person name="Sanogo M.D."/>
            <person name="Zwaenepoel A."/>
            <person name="Wallace J."/>
            <person name="Van De Peer Y."/>
            <person name="Van Deynze A."/>
        </authorList>
    </citation>
    <scope>NUCLEOTIDE SEQUENCE</scope>
    <source>
        <tissue evidence="7">Leaves</tissue>
    </source>
</reference>
<dbReference type="Proteomes" id="UP000636709">
    <property type="component" value="Unassembled WGS sequence"/>
</dbReference>
<dbReference type="PANTHER" id="PTHR31190">
    <property type="entry name" value="DNA-BINDING DOMAIN"/>
    <property type="match status" value="1"/>
</dbReference>
<evidence type="ECO:0000256" key="4">
    <source>
        <dbReference type="ARBA" id="ARBA00023163"/>
    </source>
</evidence>
<accession>A0A835BFK9</accession>
<comment type="subcellular location">
    <subcellularLocation>
        <location evidence="1">Nucleus</location>
    </subcellularLocation>
</comment>
<keyword evidence="5" id="KW-0539">Nucleus</keyword>
<dbReference type="CDD" id="cd00018">
    <property type="entry name" value="AP2"/>
    <property type="match status" value="1"/>
</dbReference>
<dbReference type="SMART" id="SM00380">
    <property type="entry name" value="AP2"/>
    <property type="match status" value="1"/>
</dbReference>
<dbReference type="InterPro" id="IPR016177">
    <property type="entry name" value="DNA-bd_dom_sf"/>
</dbReference>
<evidence type="ECO:0000256" key="2">
    <source>
        <dbReference type="ARBA" id="ARBA00023015"/>
    </source>
</evidence>
<keyword evidence="2" id="KW-0805">Transcription regulation</keyword>
<name>A0A835BFK9_9POAL</name>
<gene>
    <name evidence="7" type="ORF">HU200_040764</name>
</gene>
<dbReference type="SUPFAM" id="SSF54171">
    <property type="entry name" value="DNA-binding domain"/>
    <property type="match status" value="1"/>
</dbReference>
<keyword evidence="3" id="KW-0238">DNA-binding</keyword>
<dbReference type="Pfam" id="PF00847">
    <property type="entry name" value="AP2"/>
    <property type="match status" value="1"/>
</dbReference>
<evidence type="ECO:0000259" key="6">
    <source>
        <dbReference type="PROSITE" id="PS51032"/>
    </source>
</evidence>
<dbReference type="GO" id="GO:0009873">
    <property type="term" value="P:ethylene-activated signaling pathway"/>
    <property type="evidence" value="ECO:0007669"/>
    <property type="project" value="InterPro"/>
</dbReference>
<dbReference type="PRINTS" id="PR00367">
    <property type="entry name" value="ETHRSPELEMNT"/>
</dbReference>
<evidence type="ECO:0000256" key="3">
    <source>
        <dbReference type="ARBA" id="ARBA00023125"/>
    </source>
</evidence>
<organism evidence="7 8">
    <name type="scientific">Digitaria exilis</name>
    <dbReference type="NCBI Taxonomy" id="1010633"/>
    <lineage>
        <taxon>Eukaryota</taxon>
        <taxon>Viridiplantae</taxon>
        <taxon>Streptophyta</taxon>
        <taxon>Embryophyta</taxon>
        <taxon>Tracheophyta</taxon>
        <taxon>Spermatophyta</taxon>
        <taxon>Magnoliopsida</taxon>
        <taxon>Liliopsida</taxon>
        <taxon>Poales</taxon>
        <taxon>Poaceae</taxon>
        <taxon>PACMAD clade</taxon>
        <taxon>Panicoideae</taxon>
        <taxon>Panicodae</taxon>
        <taxon>Paniceae</taxon>
        <taxon>Anthephorinae</taxon>
        <taxon>Digitaria</taxon>
    </lineage>
</organism>
<evidence type="ECO:0000256" key="1">
    <source>
        <dbReference type="ARBA" id="ARBA00004123"/>
    </source>
</evidence>
<evidence type="ECO:0000256" key="5">
    <source>
        <dbReference type="ARBA" id="ARBA00023242"/>
    </source>
</evidence>
<dbReference type="AlphaFoldDB" id="A0A835BFK9"/>
<sequence length="309" mass="34404">MCGGAVLADVPPPWRRCLILAGQLPPEGMKLVSPKARSQKRALVEEDFEVSLEKFEVESEVESDNEVQIFASKGSVVTRVDVDGSDERKKRKQFRGIRRRPWGKWAAEIRDPRKGVRVWLGTYNTPEEAAKAYDAEARRIRGKKAKVNFPDEASVTLEKLIMNNMTNSNPEPFMENEEMSFSSFVNADASIQETSVNQSSVEGSNFLSSSDTSMQNGIRDEITSIVAHVPTLTEVDEHALLQDNTGAVAALVTGDASVDLHEFNQYMNFQMDRSDESINTFLGSDDELEDVGCNMGLWNFDDMPGDVVI</sequence>
<feature type="domain" description="AP2/ERF" evidence="6">
    <location>
        <begin position="93"/>
        <end position="150"/>
    </location>
</feature>